<keyword evidence="3" id="KW-0378">Hydrolase</keyword>
<dbReference type="AlphaFoldDB" id="A0A1D3UU44"/>
<organism evidence="3 4">
    <name type="scientific">Tannerella forsythia</name>
    <name type="common">Bacteroides forsythus</name>
    <dbReference type="NCBI Taxonomy" id="28112"/>
    <lineage>
        <taxon>Bacteria</taxon>
        <taxon>Pseudomonadati</taxon>
        <taxon>Bacteroidota</taxon>
        <taxon>Bacteroidia</taxon>
        <taxon>Bacteroidales</taxon>
        <taxon>Tannerellaceae</taxon>
        <taxon>Tannerella</taxon>
    </lineage>
</organism>
<feature type="domain" description="DHHA1" evidence="2">
    <location>
        <begin position="257"/>
        <end position="331"/>
    </location>
</feature>
<dbReference type="Pfam" id="PF01368">
    <property type="entry name" value="DHH"/>
    <property type="match status" value="1"/>
</dbReference>
<dbReference type="Pfam" id="PF02272">
    <property type="entry name" value="DHHA1"/>
    <property type="match status" value="1"/>
</dbReference>
<protein>
    <submittedName>
        <fullName evidence="3">Bifunctional oligoribonuclease and PAP phosphatase NrnA</fullName>
        <ecNumber evidence="3">3.1.-.-</ecNumber>
    </submittedName>
</protein>
<dbReference type="Gene3D" id="3.90.1640.10">
    <property type="entry name" value="inorganic pyrophosphatase (n-terminal core)"/>
    <property type="match status" value="1"/>
</dbReference>
<accession>A0A1D3UU44</accession>
<proteinExistence type="predicted"/>
<dbReference type="OrthoDB" id="9803668at2"/>
<dbReference type="PANTHER" id="PTHR47618">
    <property type="entry name" value="BIFUNCTIONAL OLIGORIBONUCLEASE AND PAP PHOSPHATASE NRNA"/>
    <property type="match status" value="1"/>
</dbReference>
<sequence>MLTKMLDEAQVQRFQNYIDRAERFVLMAHVSPDGDAIGASLGMYHFLTEIGKEQVDVIVPNEFPAFLKWMPGTKDILVYERYPEYAQQLISEADVLFNMDYNEPKRAGKLAPFIEAAEGRKVMIDHHPNPGDFCRLVISYPIMSSTSELVFRLLCAIKSYDDINKEAAECLYTGMMTDTGAFTYNSNRADIYTVVGELIKKGIDKDEIYRKVYQVYSESRMRLMGYTMNEKMKVYPELRTALITLSLEELNRYSYVTGDTEGFVNMPLSIDGIDFSVFIRESSDQIKISLRSVGEFPCNHFAANYFGGGGHKNASGGEYYGTLEEAVRTFERGLAELNPTVFAKSPR</sequence>
<dbReference type="InterPro" id="IPR038763">
    <property type="entry name" value="DHH_sf"/>
</dbReference>
<name>A0A1D3UU44_TANFO</name>
<dbReference type="InterPro" id="IPR001667">
    <property type="entry name" value="DDH_dom"/>
</dbReference>
<dbReference type="GO" id="GO:0003676">
    <property type="term" value="F:nucleic acid binding"/>
    <property type="evidence" value="ECO:0007669"/>
    <property type="project" value="InterPro"/>
</dbReference>
<dbReference type="EMBL" id="FMMM01000080">
    <property type="protein sequence ID" value="SCQ24555.1"/>
    <property type="molecule type" value="Genomic_DNA"/>
</dbReference>
<dbReference type="SUPFAM" id="SSF64182">
    <property type="entry name" value="DHH phosphoesterases"/>
    <property type="match status" value="1"/>
</dbReference>
<feature type="domain" description="DDH" evidence="1">
    <location>
        <begin position="24"/>
        <end position="175"/>
    </location>
</feature>
<evidence type="ECO:0000313" key="3">
    <source>
        <dbReference type="EMBL" id="SCQ24555.1"/>
    </source>
</evidence>
<reference evidence="3 4" key="1">
    <citation type="submission" date="2016-09" db="EMBL/GenBank/DDBJ databases">
        <authorList>
            <person name="Capua I."/>
            <person name="De Benedictis P."/>
            <person name="Joannis T."/>
            <person name="Lombin L.H."/>
            <person name="Cattoli G."/>
        </authorList>
    </citation>
    <scope>NUCLEOTIDE SEQUENCE [LARGE SCALE GENOMIC DNA]</scope>
    <source>
        <strain evidence="3 4">UB20</strain>
    </source>
</reference>
<dbReference type="PANTHER" id="PTHR47618:SF1">
    <property type="entry name" value="BIFUNCTIONAL OLIGORIBONUCLEASE AND PAP PHOSPHATASE NRNA"/>
    <property type="match status" value="1"/>
</dbReference>
<dbReference type="GO" id="GO:0016787">
    <property type="term" value="F:hydrolase activity"/>
    <property type="evidence" value="ECO:0007669"/>
    <property type="project" value="UniProtKB-KW"/>
</dbReference>
<dbReference type="EC" id="3.1.-.-" evidence="3"/>
<evidence type="ECO:0000313" key="4">
    <source>
        <dbReference type="Proteomes" id="UP000182057"/>
    </source>
</evidence>
<dbReference type="InterPro" id="IPR003156">
    <property type="entry name" value="DHHA1_dom"/>
</dbReference>
<dbReference type="InterPro" id="IPR051319">
    <property type="entry name" value="Oligoribo/pAp-PDE_c-di-AMP_PDE"/>
</dbReference>
<dbReference type="Proteomes" id="UP000182057">
    <property type="component" value="Unassembled WGS sequence"/>
</dbReference>
<dbReference type="Gene3D" id="3.10.310.30">
    <property type="match status" value="1"/>
</dbReference>
<gene>
    <name evidence="3" type="primary">nrnA</name>
    <name evidence="3" type="ORF">TFUB20_02556</name>
</gene>
<evidence type="ECO:0000259" key="1">
    <source>
        <dbReference type="Pfam" id="PF01368"/>
    </source>
</evidence>
<dbReference type="RefSeq" id="WP_060828350.1">
    <property type="nucleotide sequence ID" value="NZ_CALHNL010000067.1"/>
</dbReference>
<evidence type="ECO:0000259" key="2">
    <source>
        <dbReference type="Pfam" id="PF02272"/>
    </source>
</evidence>